<evidence type="ECO:0000313" key="3">
    <source>
        <dbReference type="Proteomes" id="UP000054324"/>
    </source>
</evidence>
<keyword evidence="1" id="KW-1133">Transmembrane helix</keyword>
<dbReference type="CTD" id="20325485"/>
<dbReference type="AlphaFoldDB" id="A0A074YZF0"/>
<reference evidence="2 3" key="1">
    <citation type="submission" date="2013-11" db="EMBL/GenBank/DDBJ databases">
        <title>Opisthorchis viverrini - life in the bile duct.</title>
        <authorList>
            <person name="Young N.D."/>
            <person name="Nagarajan N."/>
            <person name="Lin S.J."/>
            <person name="Korhonen P.K."/>
            <person name="Jex A.R."/>
            <person name="Hall R.S."/>
            <person name="Safavi-Hemami H."/>
            <person name="Kaewkong W."/>
            <person name="Bertrand D."/>
            <person name="Gao S."/>
            <person name="Seet Q."/>
            <person name="Wongkham S."/>
            <person name="Teh B.T."/>
            <person name="Wongkham C."/>
            <person name="Intapan P.M."/>
            <person name="Maleewong W."/>
            <person name="Yang X."/>
            <person name="Hu M."/>
            <person name="Wang Z."/>
            <person name="Hofmann A."/>
            <person name="Sternberg P.W."/>
            <person name="Tan P."/>
            <person name="Wang J."/>
            <person name="Gasser R.B."/>
        </authorList>
    </citation>
    <scope>NUCLEOTIDE SEQUENCE [LARGE SCALE GENOMIC DNA]</scope>
</reference>
<feature type="transmembrane region" description="Helical" evidence="1">
    <location>
        <begin position="12"/>
        <end position="36"/>
    </location>
</feature>
<evidence type="ECO:0000313" key="2">
    <source>
        <dbReference type="EMBL" id="KER20053.1"/>
    </source>
</evidence>
<organism evidence="2 3">
    <name type="scientific">Opisthorchis viverrini</name>
    <name type="common">Southeast Asian liver fluke</name>
    <dbReference type="NCBI Taxonomy" id="6198"/>
    <lineage>
        <taxon>Eukaryota</taxon>
        <taxon>Metazoa</taxon>
        <taxon>Spiralia</taxon>
        <taxon>Lophotrochozoa</taxon>
        <taxon>Platyhelminthes</taxon>
        <taxon>Trematoda</taxon>
        <taxon>Digenea</taxon>
        <taxon>Opisthorchiida</taxon>
        <taxon>Opisthorchiata</taxon>
        <taxon>Opisthorchiidae</taxon>
        <taxon>Opisthorchis</taxon>
    </lineage>
</organism>
<protein>
    <submittedName>
        <fullName evidence="2">Uncharacterized protein</fullName>
    </submittedName>
</protein>
<keyword evidence="1" id="KW-0472">Membrane</keyword>
<name>A0A074YZF0_OPIVI</name>
<dbReference type="KEGG" id="ovi:T265_11317"/>
<keyword evidence="3" id="KW-1185">Reference proteome</keyword>
<accession>A0A074YZF0</accession>
<gene>
    <name evidence="2" type="ORF">T265_11317</name>
</gene>
<dbReference type="GeneID" id="20325485"/>
<dbReference type="PANTHER" id="PTHR39948">
    <property type="entry name" value="GEO11419P1"/>
    <property type="match status" value="1"/>
</dbReference>
<dbReference type="OrthoDB" id="8912589at2759"/>
<dbReference type="RefSeq" id="XP_009176206.1">
    <property type="nucleotide sequence ID" value="XM_009177942.1"/>
</dbReference>
<dbReference type="Proteomes" id="UP000054324">
    <property type="component" value="Unassembled WGS sequence"/>
</dbReference>
<sequence>MAKTGAQVGWGILWFLVMLFGAFPLAMIVAWIYIILTMVAECAPSAQKAADALFKVVSWPALCIRNMLDGCRTDVLYIDEAPMFSSGFTVTDDFCKSDLVKQNAAISLATGGLVQMAKTGAQVGWGILWFLVMLFGAFPLAMIVAWIYIILTMVAECAPSAQKAADALFKVVSWPALCIRNMLDGCRTDVLYIDEAPMFSSGFTVTDDFCKSDLGHSLL</sequence>
<dbReference type="PANTHER" id="PTHR39948:SF1">
    <property type="entry name" value="GEO11419P1"/>
    <property type="match status" value="1"/>
</dbReference>
<dbReference type="EMBL" id="KL597100">
    <property type="protein sequence ID" value="KER20053.1"/>
    <property type="molecule type" value="Genomic_DNA"/>
</dbReference>
<evidence type="ECO:0000256" key="1">
    <source>
        <dbReference type="SAM" id="Phobius"/>
    </source>
</evidence>
<feature type="transmembrane region" description="Helical" evidence="1">
    <location>
        <begin position="126"/>
        <end position="151"/>
    </location>
</feature>
<keyword evidence="1" id="KW-0812">Transmembrane</keyword>
<proteinExistence type="predicted"/>